<evidence type="ECO:0000256" key="6">
    <source>
        <dbReference type="SAM" id="Phobius"/>
    </source>
</evidence>
<evidence type="ECO:0000313" key="9">
    <source>
        <dbReference type="Proteomes" id="UP001072034"/>
    </source>
</evidence>
<evidence type="ECO:0000256" key="4">
    <source>
        <dbReference type="ARBA" id="ARBA00022840"/>
    </source>
</evidence>
<name>A0ABT4I790_9ACTO</name>
<keyword evidence="3 8" id="KW-0418">Kinase</keyword>
<keyword evidence="1" id="KW-0808">Transferase</keyword>
<sequence>MRTPKQRRPEPPHDDGLSSARDTDLPENIRDELVAAGLAVGEPMGRDRPGRLAPRRALDFAGNDVVVQVVDVPEGAGGARALRRLADLRLVRNGSIAPVQQVVSLPEGRVAVVSELIVGADLAVVLGARGGLTRDEAARLLDDLGGALAHLHERGMAHGDVAAANVIVSTDGRPVLIDLLGGALEAGTGASAAPERGAGAPASAAADVYSLAALLRQCAAGSPALAERLDRVLPDALDPDPEGRPSARDLAARAPEIGRPGTIELPDGARLAAGALRAATAQPTRDVSSRRGRGRGARRPVRPRGPGGHPAGRRQRARRLGLVLLVIVLAVGASALVRGRLPGWRHGGDAVPATAAPPSSEAPTLTGAGESPGGTTGPRTEATPTGEAADAEAADDMLPVVVELSLARDSALNEGDAAALASTTVPGSPAALADEALMAAIIDSGEQIEGLSTTVHSATGVPVSQETAESWTGATAVRVSQSQEPSVRIGADGTRRDVPAQARREVVLVLVPDPWRVAEVLQTG</sequence>
<protein>
    <submittedName>
        <fullName evidence="8">Protein kinase</fullName>
    </submittedName>
</protein>
<dbReference type="SUPFAM" id="SSF56112">
    <property type="entry name" value="Protein kinase-like (PK-like)"/>
    <property type="match status" value="1"/>
</dbReference>
<feature type="transmembrane region" description="Helical" evidence="6">
    <location>
        <begin position="320"/>
        <end position="337"/>
    </location>
</feature>
<accession>A0ABT4I790</accession>
<dbReference type="Proteomes" id="UP001072034">
    <property type="component" value="Unassembled WGS sequence"/>
</dbReference>
<dbReference type="Gene3D" id="1.10.510.10">
    <property type="entry name" value="Transferase(Phosphotransferase) domain 1"/>
    <property type="match status" value="1"/>
</dbReference>
<evidence type="ECO:0000313" key="8">
    <source>
        <dbReference type="EMBL" id="MCZ0857157.1"/>
    </source>
</evidence>
<feature type="compositionally biased region" description="Basic and acidic residues" evidence="5">
    <location>
        <begin position="7"/>
        <end position="26"/>
    </location>
</feature>
<dbReference type="SMART" id="SM00220">
    <property type="entry name" value="S_TKc"/>
    <property type="match status" value="1"/>
</dbReference>
<keyword evidence="6" id="KW-1133">Transmembrane helix</keyword>
<evidence type="ECO:0000256" key="3">
    <source>
        <dbReference type="ARBA" id="ARBA00022777"/>
    </source>
</evidence>
<feature type="region of interest" description="Disordered" evidence="5">
    <location>
        <begin position="348"/>
        <end position="389"/>
    </location>
</feature>
<feature type="compositionally biased region" description="Basic residues" evidence="5">
    <location>
        <begin position="290"/>
        <end position="302"/>
    </location>
</feature>
<comment type="caution">
    <text evidence="8">The sequence shown here is derived from an EMBL/GenBank/DDBJ whole genome shotgun (WGS) entry which is preliminary data.</text>
</comment>
<proteinExistence type="predicted"/>
<reference evidence="8" key="1">
    <citation type="submission" date="2022-10" db="EMBL/GenBank/DDBJ databases">
        <title>Genome sequence of Actinomyces israelii ATCC 10048.</title>
        <authorList>
            <person name="Watt R.M."/>
            <person name="Tong W.M."/>
        </authorList>
    </citation>
    <scope>NUCLEOTIDE SEQUENCE</scope>
    <source>
        <strain evidence="8">ATCC 10048</strain>
    </source>
</reference>
<keyword evidence="9" id="KW-1185">Reference proteome</keyword>
<feature type="region of interest" description="Disordered" evidence="5">
    <location>
        <begin position="276"/>
        <end position="315"/>
    </location>
</feature>
<evidence type="ECO:0000256" key="1">
    <source>
        <dbReference type="ARBA" id="ARBA00022679"/>
    </source>
</evidence>
<keyword evidence="2" id="KW-0547">Nucleotide-binding</keyword>
<dbReference type="InterPro" id="IPR000719">
    <property type="entry name" value="Prot_kinase_dom"/>
</dbReference>
<dbReference type="InterPro" id="IPR011009">
    <property type="entry name" value="Kinase-like_dom_sf"/>
</dbReference>
<dbReference type="PROSITE" id="PS50011">
    <property type="entry name" value="PROTEIN_KINASE_DOM"/>
    <property type="match status" value="1"/>
</dbReference>
<dbReference type="Pfam" id="PF00069">
    <property type="entry name" value="Pkinase"/>
    <property type="match status" value="1"/>
</dbReference>
<feature type="compositionally biased region" description="Low complexity" evidence="5">
    <location>
        <begin position="352"/>
        <end position="364"/>
    </location>
</feature>
<keyword evidence="6" id="KW-0472">Membrane</keyword>
<dbReference type="PANTHER" id="PTHR43289">
    <property type="entry name" value="MITOGEN-ACTIVATED PROTEIN KINASE KINASE KINASE 20-RELATED"/>
    <property type="match status" value="1"/>
</dbReference>
<evidence type="ECO:0000256" key="5">
    <source>
        <dbReference type="SAM" id="MobiDB-lite"/>
    </source>
</evidence>
<dbReference type="PANTHER" id="PTHR43289:SF30">
    <property type="entry name" value="NON-SPECIFIC SERINE_THREONINE PROTEIN KINASE"/>
    <property type="match status" value="1"/>
</dbReference>
<keyword evidence="6" id="KW-0812">Transmembrane</keyword>
<keyword evidence="4" id="KW-0067">ATP-binding</keyword>
<dbReference type="GO" id="GO:0016301">
    <property type="term" value="F:kinase activity"/>
    <property type="evidence" value="ECO:0007669"/>
    <property type="project" value="UniProtKB-KW"/>
</dbReference>
<evidence type="ECO:0000259" key="7">
    <source>
        <dbReference type="PROSITE" id="PS50011"/>
    </source>
</evidence>
<feature type="domain" description="Protein kinase" evidence="7">
    <location>
        <begin position="38"/>
        <end position="257"/>
    </location>
</feature>
<gene>
    <name evidence="8" type="ORF">OHJ16_03745</name>
</gene>
<feature type="region of interest" description="Disordered" evidence="5">
    <location>
        <begin position="1"/>
        <end position="26"/>
    </location>
</feature>
<evidence type="ECO:0000256" key="2">
    <source>
        <dbReference type="ARBA" id="ARBA00022741"/>
    </source>
</evidence>
<dbReference type="RefSeq" id="WP_268916794.1">
    <property type="nucleotide sequence ID" value="NZ_JAPTMY010000005.1"/>
</dbReference>
<organism evidence="8 9">
    <name type="scientific">Actinomyces israelii</name>
    <dbReference type="NCBI Taxonomy" id="1659"/>
    <lineage>
        <taxon>Bacteria</taxon>
        <taxon>Bacillati</taxon>
        <taxon>Actinomycetota</taxon>
        <taxon>Actinomycetes</taxon>
        <taxon>Actinomycetales</taxon>
        <taxon>Actinomycetaceae</taxon>
        <taxon>Actinomyces</taxon>
    </lineage>
</organism>
<dbReference type="EMBL" id="JAPTMY010000005">
    <property type="protein sequence ID" value="MCZ0857157.1"/>
    <property type="molecule type" value="Genomic_DNA"/>
</dbReference>